<gene>
    <name evidence="3" type="ORF">EJ997_11775</name>
</gene>
<feature type="transmembrane region" description="Helical" evidence="2">
    <location>
        <begin position="176"/>
        <end position="194"/>
    </location>
</feature>
<dbReference type="RefSeq" id="WP_126704716.1">
    <property type="nucleotide sequence ID" value="NZ_CP034593.1"/>
</dbReference>
<evidence type="ECO:0000313" key="4">
    <source>
        <dbReference type="Proteomes" id="UP000280344"/>
    </source>
</evidence>
<dbReference type="Gene3D" id="1.20.1250.20">
    <property type="entry name" value="MFS general substrate transporter like domains"/>
    <property type="match status" value="2"/>
</dbReference>
<evidence type="ECO:0000256" key="1">
    <source>
        <dbReference type="SAM" id="MobiDB-lite"/>
    </source>
</evidence>
<feature type="transmembrane region" description="Helical" evidence="2">
    <location>
        <begin position="134"/>
        <end position="155"/>
    </location>
</feature>
<feature type="transmembrane region" description="Helical" evidence="2">
    <location>
        <begin position="321"/>
        <end position="340"/>
    </location>
</feature>
<evidence type="ECO:0000313" key="3">
    <source>
        <dbReference type="EMBL" id="AZQ77914.1"/>
    </source>
</evidence>
<feature type="transmembrane region" description="Helical" evidence="2">
    <location>
        <begin position="385"/>
        <end position="411"/>
    </location>
</feature>
<dbReference type="InterPro" id="IPR039672">
    <property type="entry name" value="MFS_2"/>
</dbReference>
<dbReference type="PANTHER" id="PTHR11328">
    <property type="entry name" value="MAJOR FACILITATOR SUPERFAMILY DOMAIN-CONTAINING PROTEIN"/>
    <property type="match status" value="1"/>
</dbReference>
<feature type="transmembrane region" description="Helical" evidence="2">
    <location>
        <begin position="103"/>
        <end position="122"/>
    </location>
</feature>
<dbReference type="InterPro" id="IPR001927">
    <property type="entry name" value="Na/Gal_symport"/>
</dbReference>
<feature type="transmembrane region" description="Helical" evidence="2">
    <location>
        <begin position="64"/>
        <end position="82"/>
    </location>
</feature>
<dbReference type="GO" id="GO:0008643">
    <property type="term" value="P:carbohydrate transport"/>
    <property type="evidence" value="ECO:0007669"/>
    <property type="project" value="InterPro"/>
</dbReference>
<feature type="transmembrane region" description="Helical" evidence="2">
    <location>
        <begin position="294"/>
        <end position="314"/>
    </location>
</feature>
<feature type="transmembrane region" description="Helical" evidence="2">
    <location>
        <begin position="431"/>
        <end position="454"/>
    </location>
</feature>
<dbReference type="GO" id="GO:0005886">
    <property type="term" value="C:plasma membrane"/>
    <property type="evidence" value="ECO:0007669"/>
    <property type="project" value="TreeGrafter"/>
</dbReference>
<feature type="region of interest" description="Disordered" evidence="1">
    <location>
        <begin position="493"/>
        <end position="530"/>
    </location>
</feature>
<dbReference type="NCBIfam" id="TIGR00792">
    <property type="entry name" value="gph"/>
    <property type="match status" value="1"/>
</dbReference>
<feature type="transmembrane region" description="Helical" evidence="2">
    <location>
        <begin position="206"/>
        <end position="226"/>
    </location>
</feature>
<name>A0A3S9Q003_9ACTO</name>
<dbReference type="Pfam" id="PF13347">
    <property type="entry name" value="MFS_2"/>
    <property type="match status" value="1"/>
</dbReference>
<dbReference type="EMBL" id="CP034593">
    <property type="protein sequence ID" value="AZQ77914.1"/>
    <property type="molecule type" value="Genomic_DNA"/>
</dbReference>
<feature type="transmembrane region" description="Helical" evidence="2">
    <location>
        <begin position="35"/>
        <end position="58"/>
    </location>
</feature>
<dbReference type="OrthoDB" id="181905at2"/>
<dbReference type="CDD" id="cd17332">
    <property type="entry name" value="MFS_MelB_like"/>
    <property type="match status" value="1"/>
</dbReference>
<dbReference type="AlphaFoldDB" id="A0A3S9Q003"/>
<feature type="compositionally biased region" description="Basic and acidic residues" evidence="1">
    <location>
        <begin position="493"/>
        <end position="502"/>
    </location>
</feature>
<reference evidence="3 4" key="1">
    <citation type="submission" date="2018-12" db="EMBL/GenBank/DDBJ databases">
        <title>Complete genome sequence of Flaviflexus sp. H23T48.</title>
        <authorList>
            <person name="Bae J.-W."/>
            <person name="Lee J.-Y."/>
        </authorList>
    </citation>
    <scope>NUCLEOTIDE SEQUENCE [LARGE SCALE GENOMIC DNA]</scope>
    <source>
        <strain evidence="3 4">H23T48</strain>
    </source>
</reference>
<dbReference type="GO" id="GO:0015293">
    <property type="term" value="F:symporter activity"/>
    <property type="evidence" value="ECO:0007669"/>
    <property type="project" value="InterPro"/>
</dbReference>
<dbReference type="KEGG" id="flh:EJ997_11775"/>
<evidence type="ECO:0000256" key="2">
    <source>
        <dbReference type="SAM" id="Phobius"/>
    </source>
</evidence>
<dbReference type="PANTHER" id="PTHR11328:SF24">
    <property type="entry name" value="MAJOR FACILITATOR SUPERFAMILY (MFS) PROFILE DOMAIN-CONTAINING PROTEIN"/>
    <property type="match status" value="1"/>
</dbReference>
<proteinExistence type="predicted"/>
<sequence length="530" mass="58929">MNTDQKDEITIGSATGAWEKSGPQPGYYKLPRKEVFGYSLVDLAMNLAFQAIMMYITFFYTDVFGLRPGHVAVMFLVARLWDTINDPIMGWVVERLNPRHGKYKSWILYGSLPFAIAAVLTYTTPEMTYGAKLVWAYATYNILNMGYTLIIQPYISLASVMTADPSERTRLQSMRMMFAQAGGVIVALTIPLLSDFLNQYFSLQQSYMFTVALMSVVMLAILLYAYTQVTERIKVTSHEDPPGFKEIIRQATNNKYVVLMFLLFFGVYGFNTIVGSSSVYYISYYADRPDMMAWFSLMVVLPSVFGVPIVPWLIRRFKKKGAVIIGLVVGALGAILLAMLPPSALALMLVFRGISSFGYGILMGSLWAIIIDPVEYGDLNTGRRLTAIVMTLIGLGLKASMLLGGVVPAWILEAVNYVPDVAQSQEALNGIHFMSTWLPAIILIITLLIFVLFYDLSEEKVADIQHKIAVRDGLVEPVTDEEHVLVAEAAERKSLRDAERAKKATPPVLGTTSAAPSIVDPTRLDDPKED</sequence>
<keyword evidence="2" id="KW-0472">Membrane</keyword>
<dbReference type="Proteomes" id="UP000280344">
    <property type="component" value="Chromosome"/>
</dbReference>
<feature type="transmembrane region" description="Helical" evidence="2">
    <location>
        <begin position="256"/>
        <end position="282"/>
    </location>
</feature>
<keyword evidence="4" id="KW-1185">Reference proteome</keyword>
<dbReference type="SUPFAM" id="SSF103473">
    <property type="entry name" value="MFS general substrate transporter"/>
    <property type="match status" value="1"/>
</dbReference>
<feature type="transmembrane region" description="Helical" evidence="2">
    <location>
        <begin position="346"/>
        <end position="373"/>
    </location>
</feature>
<protein>
    <submittedName>
        <fullName evidence="3">MFS transporter</fullName>
    </submittedName>
</protein>
<organism evidence="3 4">
    <name type="scientific">Flaviflexus ciconiae</name>
    <dbReference type="NCBI Taxonomy" id="2496867"/>
    <lineage>
        <taxon>Bacteria</taxon>
        <taxon>Bacillati</taxon>
        <taxon>Actinomycetota</taxon>
        <taxon>Actinomycetes</taxon>
        <taxon>Actinomycetales</taxon>
        <taxon>Actinomycetaceae</taxon>
        <taxon>Flaviflexus</taxon>
    </lineage>
</organism>
<dbReference type="InterPro" id="IPR036259">
    <property type="entry name" value="MFS_trans_sf"/>
</dbReference>
<dbReference type="GO" id="GO:0006814">
    <property type="term" value="P:sodium ion transport"/>
    <property type="evidence" value="ECO:0007669"/>
    <property type="project" value="InterPro"/>
</dbReference>
<accession>A0A3S9Q003</accession>
<keyword evidence="2" id="KW-1133">Transmembrane helix</keyword>
<keyword evidence="2" id="KW-0812">Transmembrane</keyword>